<evidence type="ECO:0000256" key="1">
    <source>
        <dbReference type="ARBA" id="ARBA00023015"/>
    </source>
</evidence>
<dbReference type="InterPro" id="IPR053721">
    <property type="entry name" value="Fimbrial_Adhesin_Reg"/>
</dbReference>
<dbReference type="RefSeq" id="WP_032493171.1">
    <property type="nucleotide sequence ID" value="NZ_EF219134.1"/>
</dbReference>
<keyword evidence="2" id="KW-0804">Transcription</keyword>
<keyword evidence="4" id="KW-0614">Plasmid</keyword>
<dbReference type="InterPro" id="IPR032428">
    <property type="entry name" value="TrfB"/>
</dbReference>
<proteinExistence type="predicted"/>
<protein>
    <submittedName>
        <fullName evidence="4">ArdK-like protein</fullName>
    </submittedName>
</protein>
<name>D7EYC1_KLEPN</name>
<geneLocation type="plasmid" evidence="4">
    <name>pJIE137</name>
</geneLocation>
<evidence type="ECO:0000259" key="3">
    <source>
        <dbReference type="Pfam" id="PF16509"/>
    </source>
</evidence>
<keyword evidence="1" id="KW-0805">Transcription regulation</keyword>
<sequence>MAAISWANRYQPGMTMARKQTRSMTQEEWDLLLPAMQTFTHLSTEIGHSVLVNGESNKDVAERVGRTKQNVGSTVKRIWDLYQSVTIEAGGEKLRKVDVWLPEAMALKVLKEAEKYAINQNKAEQPE</sequence>
<gene>
    <name evidence="4" type="primary">ardK</name>
</gene>
<organism evidence="4">
    <name type="scientific">Klebsiella pneumoniae</name>
    <dbReference type="NCBI Taxonomy" id="573"/>
    <lineage>
        <taxon>Bacteria</taxon>
        <taxon>Pseudomonadati</taxon>
        <taxon>Pseudomonadota</taxon>
        <taxon>Gammaproteobacteria</taxon>
        <taxon>Enterobacterales</taxon>
        <taxon>Enterobacteriaceae</taxon>
        <taxon>Klebsiella/Raoultella group</taxon>
        <taxon>Klebsiella</taxon>
        <taxon>Klebsiella pneumoniae complex</taxon>
    </lineage>
</organism>
<dbReference type="Gene3D" id="1.10.10.2690">
    <property type="match status" value="1"/>
</dbReference>
<evidence type="ECO:0000313" key="4">
    <source>
        <dbReference type="EMBL" id="ADI47525.1"/>
    </source>
</evidence>
<feature type="domain" description="TrfB transcriptional repressor protein" evidence="3">
    <location>
        <begin position="24"/>
        <end position="109"/>
    </location>
</feature>
<evidence type="ECO:0000256" key="2">
    <source>
        <dbReference type="ARBA" id="ARBA00023163"/>
    </source>
</evidence>
<dbReference type="EMBL" id="EF219134">
    <property type="protein sequence ID" value="ADI47525.1"/>
    <property type="molecule type" value="Genomic_DNA"/>
</dbReference>
<reference evidence="4" key="2">
    <citation type="journal article" date="2012" name="Antimicrob. Agents Chemother.">
        <title>pJIE137 carrying blaCTX-M-62 is closely related to p271A carrying blaNDM-1.</title>
        <authorList>
            <person name="Partridge S.R."/>
            <person name="Paulsen I.T."/>
            <person name="Iredell J.R."/>
        </authorList>
    </citation>
    <scope>NUCLEOTIDE SEQUENCE</scope>
    <source>
        <strain evidence="4">JIE137</strain>
        <plasmid evidence="4">pJIE137</plasmid>
    </source>
</reference>
<dbReference type="Pfam" id="PF16509">
    <property type="entry name" value="KORA"/>
    <property type="match status" value="1"/>
</dbReference>
<dbReference type="AlphaFoldDB" id="D7EYC1"/>
<accession>D7EYC1</accession>
<reference evidence="4" key="1">
    <citation type="journal article" date="2010" name="Antimicrob. Agents Chemother.">
        <title>ISEcp1-mediated transposition and homologous recombination can explain the context of bla(CTX-M-62) linked to qnrB2.</title>
        <authorList>
            <person name="Zong Z."/>
            <person name="Partridge S.R."/>
            <person name="Iredell J.R."/>
        </authorList>
    </citation>
    <scope>NUCLEOTIDE SEQUENCE</scope>
    <source>
        <strain evidence="4">JIE137</strain>
        <plasmid evidence="4">pJIE137</plasmid>
    </source>
</reference>